<dbReference type="PANTHER" id="PTHR48101:SF4">
    <property type="entry name" value="METHYLMALONYL-COA MUTASE, MITOCHONDRIAL"/>
    <property type="match status" value="1"/>
</dbReference>
<keyword evidence="7" id="KW-0170">Cobalt</keyword>
<gene>
    <name evidence="10" type="ORF">J2792_001393</name>
</gene>
<dbReference type="SUPFAM" id="SSF51703">
    <property type="entry name" value="Cobalamin (vitamin B12)-dependent enzymes"/>
    <property type="match status" value="2"/>
</dbReference>
<dbReference type="InterPro" id="IPR006158">
    <property type="entry name" value="Cobalamin-bd"/>
</dbReference>
<dbReference type="InterPro" id="IPR006099">
    <property type="entry name" value="MeMalonylCoA_mutase_a/b_cat"/>
</dbReference>
<dbReference type="Pfam" id="PF01642">
    <property type="entry name" value="MM_CoA_mutase"/>
    <property type="match status" value="1"/>
</dbReference>
<dbReference type="PANTHER" id="PTHR48101">
    <property type="entry name" value="METHYLMALONYL-COA MUTASE, MITOCHONDRIAL-RELATED"/>
    <property type="match status" value="1"/>
</dbReference>
<dbReference type="RefSeq" id="WP_309804752.1">
    <property type="nucleotide sequence ID" value="NZ_JAVDRD010000003.1"/>
</dbReference>
<dbReference type="Gene3D" id="3.40.50.280">
    <property type="entry name" value="Cobalamin-binding domain"/>
    <property type="match status" value="1"/>
</dbReference>
<dbReference type="Gene3D" id="3.20.20.240">
    <property type="entry name" value="Methylmalonyl-CoA mutase"/>
    <property type="match status" value="1"/>
</dbReference>
<evidence type="ECO:0000256" key="7">
    <source>
        <dbReference type="ARBA" id="ARBA00023285"/>
    </source>
</evidence>
<dbReference type="GO" id="GO:0004494">
    <property type="term" value="F:methylmalonyl-CoA mutase activity"/>
    <property type="evidence" value="ECO:0007669"/>
    <property type="project" value="UniProtKB-EC"/>
</dbReference>
<comment type="caution">
    <text evidence="10">The sequence shown here is derived from an EMBL/GenBank/DDBJ whole genome shotgun (WGS) entry which is preliminary data.</text>
</comment>
<evidence type="ECO:0000256" key="1">
    <source>
        <dbReference type="ARBA" id="ARBA00001922"/>
    </source>
</evidence>
<feature type="domain" description="B12-binding" evidence="9">
    <location>
        <begin position="614"/>
        <end position="746"/>
    </location>
</feature>
<evidence type="ECO:0000256" key="5">
    <source>
        <dbReference type="ARBA" id="ARBA00022723"/>
    </source>
</evidence>
<dbReference type="InterPro" id="IPR016176">
    <property type="entry name" value="Cbl-dep_enz_cat"/>
</dbReference>
<feature type="region of interest" description="Disordered" evidence="8">
    <location>
        <begin position="502"/>
        <end position="538"/>
    </location>
</feature>
<dbReference type="Proteomes" id="UP001184150">
    <property type="component" value="Unassembled WGS sequence"/>
</dbReference>
<evidence type="ECO:0000256" key="4">
    <source>
        <dbReference type="ARBA" id="ARBA00022628"/>
    </source>
</evidence>
<evidence type="ECO:0000256" key="6">
    <source>
        <dbReference type="ARBA" id="ARBA00023235"/>
    </source>
</evidence>
<keyword evidence="4" id="KW-0846">Cobalamin</keyword>
<reference evidence="10 11" key="1">
    <citation type="submission" date="2023-07" db="EMBL/GenBank/DDBJ databases">
        <title>Sorghum-associated microbial communities from plants grown in Nebraska, USA.</title>
        <authorList>
            <person name="Schachtman D."/>
        </authorList>
    </citation>
    <scope>NUCLEOTIDE SEQUENCE [LARGE SCALE GENOMIC DNA]</scope>
    <source>
        <strain evidence="10 11">DS1027</strain>
    </source>
</reference>
<dbReference type="InterPro" id="IPR058549">
    <property type="entry name" value="MeMalonylCoA_mutase_a/b_site"/>
</dbReference>
<organism evidence="10 11">
    <name type="scientific">Novosphingobium capsulatum</name>
    <dbReference type="NCBI Taxonomy" id="13688"/>
    <lineage>
        <taxon>Bacteria</taxon>
        <taxon>Pseudomonadati</taxon>
        <taxon>Pseudomonadota</taxon>
        <taxon>Alphaproteobacteria</taxon>
        <taxon>Sphingomonadales</taxon>
        <taxon>Sphingomonadaceae</taxon>
        <taxon>Novosphingobium</taxon>
    </lineage>
</organism>
<dbReference type="PROSITE" id="PS00544">
    <property type="entry name" value="METMALONYL_COA_MUTASE"/>
    <property type="match status" value="1"/>
</dbReference>
<evidence type="ECO:0000259" key="9">
    <source>
        <dbReference type="PROSITE" id="PS51332"/>
    </source>
</evidence>
<dbReference type="CDD" id="cd03679">
    <property type="entry name" value="MM_CoA_mutase_alpha_like"/>
    <property type="match status" value="1"/>
</dbReference>
<accession>A0ABU1MKG5</accession>
<dbReference type="EMBL" id="JAVDRD010000003">
    <property type="protein sequence ID" value="MDR6510527.1"/>
    <property type="molecule type" value="Genomic_DNA"/>
</dbReference>
<evidence type="ECO:0000313" key="10">
    <source>
        <dbReference type="EMBL" id="MDR6510527.1"/>
    </source>
</evidence>
<keyword evidence="6 10" id="KW-0413">Isomerase</keyword>
<dbReference type="PROSITE" id="PS51332">
    <property type="entry name" value="B12_BINDING"/>
    <property type="match status" value="1"/>
</dbReference>
<comment type="similarity">
    <text evidence="2">Belongs to the methylmalonyl-CoA mutase family.</text>
</comment>
<dbReference type="InterPro" id="IPR006098">
    <property type="entry name" value="MMCoA_mutase_a_cat"/>
</dbReference>
<dbReference type="InterPro" id="IPR006159">
    <property type="entry name" value="Acid_CoA_mut_C"/>
</dbReference>
<evidence type="ECO:0000256" key="3">
    <source>
        <dbReference type="ARBA" id="ARBA00012398"/>
    </source>
</evidence>
<evidence type="ECO:0000256" key="2">
    <source>
        <dbReference type="ARBA" id="ARBA00008465"/>
    </source>
</evidence>
<dbReference type="CDD" id="cd02071">
    <property type="entry name" value="MM_CoA_mut_B12_BD"/>
    <property type="match status" value="1"/>
</dbReference>
<dbReference type="SUPFAM" id="SSF52242">
    <property type="entry name" value="Cobalamin (vitamin B12)-binding domain"/>
    <property type="match status" value="1"/>
</dbReference>
<keyword evidence="11" id="KW-1185">Reference proteome</keyword>
<evidence type="ECO:0000256" key="8">
    <source>
        <dbReference type="SAM" id="MobiDB-lite"/>
    </source>
</evidence>
<dbReference type="InterPro" id="IPR036724">
    <property type="entry name" value="Cobalamin-bd_sf"/>
</dbReference>
<evidence type="ECO:0000313" key="11">
    <source>
        <dbReference type="Proteomes" id="UP001184150"/>
    </source>
</evidence>
<dbReference type="Pfam" id="PF02310">
    <property type="entry name" value="B12-binding"/>
    <property type="match status" value="1"/>
</dbReference>
<name>A0ABU1MKG5_9SPHN</name>
<protein>
    <recommendedName>
        <fullName evidence="3">methylmalonyl-CoA mutase</fullName>
        <ecNumber evidence="3">5.4.99.2</ecNumber>
    </recommendedName>
</protein>
<feature type="compositionally biased region" description="Low complexity" evidence="8">
    <location>
        <begin position="502"/>
        <end position="511"/>
    </location>
</feature>
<keyword evidence="5" id="KW-0479">Metal-binding</keyword>
<proteinExistence type="inferred from homology"/>
<dbReference type="NCBIfam" id="NF006944">
    <property type="entry name" value="PRK09426.1"/>
    <property type="match status" value="1"/>
</dbReference>
<comment type="cofactor">
    <cofactor evidence="1">
        <name>adenosylcob(III)alamin</name>
        <dbReference type="ChEBI" id="CHEBI:18408"/>
    </cofactor>
</comment>
<dbReference type="NCBIfam" id="TIGR00641">
    <property type="entry name" value="acid_CoA_mut_N"/>
    <property type="match status" value="1"/>
</dbReference>
<dbReference type="NCBIfam" id="TIGR00640">
    <property type="entry name" value="acid_CoA_mut_C"/>
    <property type="match status" value="1"/>
</dbReference>
<dbReference type="EC" id="5.4.99.2" evidence="3"/>
<sequence length="748" mass="80520">MGTIKDWEALAAKEVKGKDLTWHTPEGIAVKPLYTADDVATDPGLPGFAPFTRGVRASMYAGRPWTIRQYAGFSTAEESNAFYRRNLAAGQKGLSVAFDLATHRGYDSDHPRVVGDVGKAGVAIDSVEDMKILFDGIPLDQMSVSMTMNGAVIPILAFFIVAGEEQGVPTEKLDGTIQNDILKEFMVRNTYIYPPEPSMRIISDIFAFTSARMPKFNSISISGYHMQEAGATQVQELAFTIADGMEYVKYGVASGLDIDRFAGRLSFFFAIGMNFFMEVAKLRAARVLWHRAMTQLGAKDERSKMLRTHCQTSGVSLQEQDPYNNVIRTTIEAMAAMLGGTQSLHTNALDEAIALPTDFSARIARNTQIVIQEETGMCNVVDPLGGSYYIEALTQQLVDQAWAIIERVEAEGGMAKAVAAGWPKAMIEEAAAARQARVDKGEDVIVGVNKYRLATEDRIETLEVDNHAVRAGQIARINAVRASRDEAAVQAALRALTEAARAGASTSSARTEGGKQDFPSAGNTEQNTVRPEPVEGPVQSTPDLTHNLLALAVEAARHRATLGEISDAMEAVFGRHGTRPTPVKGVYGAAYAADKRYAQVIEGVEAVTRRLGRKPRLLVAKMGQDGHDRGANVIASAFGDMGFDVTSGPLFQTPEETCVLALATDVDAIGASSLAAGHKTLIPELIARLREAGRGDIKVVAGGVIPPQDYDFLREAGVQGIYGPGSNVVECAADMLRLLGHNMPPLDA</sequence>